<dbReference type="Proteomes" id="UP001165074">
    <property type="component" value="Unassembled WGS sequence"/>
</dbReference>
<dbReference type="PANTHER" id="PTHR36439">
    <property type="entry name" value="BLL4334 PROTEIN"/>
    <property type="match status" value="1"/>
</dbReference>
<keyword evidence="2" id="KW-1185">Reference proteome</keyword>
<dbReference type="PIRSF" id="PIRSF008502">
    <property type="entry name" value="UCP008502"/>
    <property type="match status" value="1"/>
</dbReference>
<sequence length="175" mass="19324">MTRYVALLRAVNLGSHKKISMADLRELLAGLGYGDVRTYLQSGNAVFTARETRTERVAAAIEARLAAELGLTTEVILRTAEELQSVVEHNPLEVGDPAKSTVLFLLEPPPEDWLSGIDLGRFAPEEMRAGERELYYRLPNGIGRAKLPIALGRRLKTPATMRNWNTVTNLLSLAV</sequence>
<evidence type="ECO:0008006" key="3">
    <source>
        <dbReference type="Google" id="ProtNLM"/>
    </source>
</evidence>
<dbReference type="InterPro" id="IPR012545">
    <property type="entry name" value="DUF1697"/>
</dbReference>
<dbReference type="SUPFAM" id="SSF160379">
    <property type="entry name" value="SP0830-like"/>
    <property type="match status" value="1"/>
</dbReference>
<dbReference type="AlphaFoldDB" id="A0A9W6SC58"/>
<dbReference type="Pfam" id="PF08002">
    <property type="entry name" value="DUF1697"/>
    <property type="match status" value="1"/>
</dbReference>
<accession>A0A9W6SC58</accession>
<evidence type="ECO:0000313" key="1">
    <source>
        <dbReference type="EMBL" id="GLY91189.1"/>
    </source>
</evidence>
<dbReference type="RefSeq" id="WP_285582625.1">
    <property type="nucleotide sequence ID" value="NZ_BSTK01000019.1"/>
</dbReference>
<dbReference type="EMBL" id="BSTK01000019">
    <property type="protein sequence ID" value="GLY91189.1"/>
    <property type="molecule type" value="Genomic_DNA"/>
</dbReference>
<proteinExistence type="predicted"/>
<dbReference type="Gene3D" id="3.30.70.1280">
    <property type="entry name" value="SP0830-like domains"/>
    <property type="match status" value="1"/>
</dbReference>
<organism evidence="1 2">
    <name type="scientific">Actinoallomurus iriomotensis</name>
    <dbReference type="NCBI Taxonomy" id="478107"/>
    <lineage>
        <taxon>Bacteria</taxon>
        <taxon>Bacillati</taxon>
        <taxon>Actinomycetota</taxon>
        <taxon>Actinomycetes</taxon>
        <taxon>Streptosporangiales</taxon>
        <taxon>Thermomonosporaceae</taxon>
        <taxon>Actinoallomurus</taxon>
    </lineage>
</organism>
<comment type="caution">
    <text evidence="1">The sequence shown here is derived from an EMBL/GenBank/DDBJ whole genome shotgun (WGS) entry which is preliminary data.</text>
</comment>
<gene>
    <name evidence="1" type="ORF">Airi02_091180</name>
</gene>
<name>A0A9W6SC58_9ACTN</name>
<evidence type="ECO:0000313" key="2">
    <source>
        <dbReference type="Proteomes" id="UP001165074"/>
    </source>
</evidence>
<protein>
    <recommendedName>
        <fullName evidence="3">DUF1697 domain-containing protein</fullName>
    </recommendedName>
</protein>
<reference evidence="1" key="1">
    <citation type="submission" date="2023-03" db="EMBL/GenBank/DDBJ databases">
        <title>Actinoallomurus iriomotensis NBRC 103684.</title>
        <authorList>
            <person name="Ichikawa N."/>
            <person name="Sato H."/>
            <person name="Tonouchi N."/>
        </authorList>
    </citation>
    <scope>NUCLEOTIDE SEQUENCE</scope>
    <source>
        <strain evidence="1">NBRC 103684</strain>
    </source>
</reference>
<dbReference type="PANTHER" id="PTHR36439:SF1">
    <property type="entry name" value="DUF1697 DOMAIN-CONTAINING PROTEIN"/>
    <property type="match status" value="1"/>
</dbReference>